<gene>
    <name evidence="2" type="ORF">GCM10010371_64460</name>
</gene>
<reference evidence="2" key="1">
    <citation type="journal article" date="2014" name="Int. J. Syst. Evol. Microbiol.">
        <title>Complete genome sequence of Corynebacterium casei LMG S-19264T (=DSM 44701T), isolated from a smear-ripened cheese.</title>
        <authorList>
            <consortium name="US DOE Joint Genome Institute (JGI-PGF)"/>
            <person name="Walter F."/>
            <person name="Albersmeier A."/>
            <person name="Kalinowski J."/>
            <person name="Ruckert C."/>
        </authorList>
    </citation>
    <scope>NUCLEOTIDE SEQUENCE</scope>
    <source>
        <strain evidence="2">JCM 4834</strain>
    </source>
</reference>
<dbReference type="Proteomes" id="UP000634660">
    <property type="component" value="Unassembled WGS sequence"/>
</dbReference>
<evidence type="ECO:0000313" key="3">
    <source>
        <dbReference type="Proteomes" id="UP000634660"/>
    </source>
</evidence>
<organism evidence="2 3">
    <name type="scientific">Streptomyces subrutilus</name>
    <dbReference type="NCBI Taxonomy" id="36818"/>
    <lineage>
        <taxon>Bacteria</taxon>
        <taxon>Bacillati</taxon>
        <taxon>Actinomycetota</taxon>
        <taxon>Actinomycetes</taxon>
        <taxon>Kitasatosporales</taxon>
        <taxon>Streptomycetaceae</taxon>
        <taxon>Streptomyces</taxon>
    </lineage>
</organism>
<dbReference type="RefSeq" id="WP_167536886.1">
    <property type="nucleotide sequence ID" value="NZ_BMVX01000039.1"/>
</dbReference>
<evidence type="ECO:0000313" key="2">
    <source>
        <dbReference type="EMBL" id="GGZ95549.1"/>
    </source>
</evidence>
<reference evidence="2" key="2">
    <citation type="submission" date="2020-09" db="EMBL/GenBank/DDBJ databases">
        <authorList>
            <person name="Sun Q."/>
            <person name="Ohkuma M."/>
        </authorList>
    </citation>
    <scope>NUCLEOTIDE SEQUENCE</scope>
    <source>
        <strain evidence="2">JCM 4834</strain>
    </source>
</reference>
<dbReference type="AlphaFoldDB" id="A0A918RG76"/>
<name>A0A918RG76_9ACTN</name>
<evidence type="ECO:0000256" key="1">
    <source>
        <dbReference type="SAM" id="MobiDB-lite"/>
    </source>
</evidence>
<feature type="region of interest" description="Disordered" evidence="1">
    <location>
        <begin position="1"/>
        <end position="47"/>
    </location>
</feature>
<sequence>MAGLLAKLKDFRRTPQGARAEASVRRAAADPRKRAQAMRFVDRLRRR</sequence>
<accession>A0A918RG76</accession>
<protein>
    <submittedName>
        <fullName evidence="2">Uncharacterized protein</fullName>
    </submittedName>
</protein>
<feature type="compositionally biased region" description="Basic and acidic residues" evidence="1">
    <location>
        <begin position="22"/>
        <end position="33"/>
    </location>
</feature>
<comment type="caution">
    <text evidence="2">The sequence shown here is derived from an EMBL/GenBank/DDBJ whole genome shotgun (WGS) entry which is preliminary data.</text>
</comment>
<proteinExistence type="predicted"/>
<dbReference type="EMBL" id="BMVX01000039">
    <property type="protein sequence ID" value="GGZ95549.1"/>
    <property type="molecule type" value="Genomic_DNA"/>
</dbReference>